<feature type="active site" evidence="4">
    <location>
        <position position="168"/>
    </location>
</feature>
<organism evidence="8 9">
    <name type="scientific">Nonomuraea muscovyensis</name>
    <dbReference type="NCBI Taxonomy" id="1124761"/>
    <lineage>
        <taxon>Bacteria</taxon>
        <taxon>Bacillati</taxon>
        <taxon>Actinomycetota</taxon>
        <taxon>Actinomycetes</taxon>
        <taxon>Streptosporangiales</taxon>
        <taxon>Streptosporangiaceae</taxon>
        <taxon>Nonomuraea</taxon>
    </lineage>
</organism>
<dbReference type="EMBL" id="JACHJB010000005">
    <property type="protein sequence ID" value="MBB6352142.1"/>
    <property type="molecule type" value="Genomic_DNA"/>
</dbReference>
<dbReference type="InterPro" id="IPR029154">
    <property type="entry name" value="HIBADH-like_NADP-bd"/>
</dbReference>
<dbReference type="Gene3D" id="3.40.50.720">
    <property type="entry name" value="NAD(P)-binding Rossmann-like Domain"/>
    <property type="match status" value="1"/>
</dbReference>
<dbReference type="Pfam" id="PF14833">
    <property type="entry name" value="NAD_binding_11"/>
    <property type="match status" value="1"/>
</dbReference>
<dbReference type="GO" id="GO:0051287">
    <property type="term" value="F:NAD binding"/>
    <property type="evidence" value="ECO:0007669"/>
    <property type="project" value="InterPro"/>
</dbReference>
<evidence type="ECO:0000256" key="4">
    <source>
        <dbReference type="PIRSR" id="PIRSR000103-1"/>
    </source>
</evidence>
<dbReference type="SUPFAM" id="SSF51735">
    <property type="entry name" value="NAD(P)-binding Rossmann-fold domains"/>
    <property type="match status" value="1"/>
</dbReference>
<dbReference type="EC" id="1.1.1.60" evidence="8"/>
<accession>A0A7X0F186</accession>
<dbReference type="InterPro" id="IPR002204">
    <property type="entry name" value="3-OH-isobutyrate_DH-rel_CS"/>
</dbReference>
<feature type="domain" description="6-phosphogluconate dehydrogenase NADP-binding" evidence="6">
    <location>
        <begin position="3"/>
        <end position="159"/>
    </location>
</feature>
<dbReference type="InterPro" id="IPR013328">
    <property type="entry name" value="6PGD_dom2"/>
</dbReference>
<dbReference type="RefSeq" id="WP_185089886.1">
    <property type="nucleotide sequence ID" value="NZ_JACHJB010000005.1"/>
</dbReference>
<name>A0A7X0F186_9ACTN</name>
<dbReference type="PANTHER" id="PTHR43060:SF15">
    <property type="entry name" value="3-HYDROXYISOBUTYRATE DEHYDROGENASE-LIKE 1, MITOCHONDRIAL-RELATED"/>
    <property type="match status" value="1"/>
</dbReference>
<dbReference type="GO" id="GO:0046487">
    <property type="term" value="P:glyoxylate metabolic process"/>
    <property type="evidence" value="ECO:0007669"/>
    <property type="project" value="InterPro"/>
</dbReference>
<dbReference type="InterPro" id="IPR036291">
    <property type="entry name" value="NAD(P)-bd_dom_sf"/>
</dbReference>
<comment type="caution">
    <text evidence="8">The sequence shown here is derived from an EMBL/GenBank/DDBJ whole genome shotgun (WGS) entry which is preliminary data.</text>
</comment>
<evidence type="ECO:0000259" key="6">
    <source>
        <dbReference type="Pfam" id="PF03446"/>
    </source>
</evidence>
<dbReference type="NCBIfam" id="TIGR01505">
    <property type="entry name" value="tartro_sem_red"/>
    <property type="match status" value="1"/>
</dbReference>
<sequence>MTTIGFVGLGVMGSPMAANLVAAGHAVTGYDVSAERLDRLADAGGKAAGDVAGAVAGADVVITMLPDSPQVEEVAAEILRHAGPGLLYLDMSTISPSTSRRVAEQAAARGVRALDAPVSGGERGAVDGTLSIMVGGAGGDFEAALPVLRALGTTIVHVGPPGAGQTVKAANQLVVGGIYGLVAEAIVLLEGSGVDPVAGLDVLAGGLAGSRVLDLKRHSMIRREFAPGFRIDLHHKDMGIAVAAAREAGVALPLTGQVAQLVAAARAQGHGSLDHSALLKVIERLNG</sequence>
<comment type="similarity">
    <text evidence="1">Belongs to the HIBADH-related family.</text>
</comment>
<reference evidence="8 9" key="1">
    <citation type="submission" date="2020-08" db="EMBL/GenBank/DDBJ databases">
        <title>Sequencing the genomes of 1000 actinobacteria strains.</title>
        <authorList>
            <person name="Klenk H.-P."/>
        </authorList>
    </citation>
    <scope>NUCLEOTIDE SEQUENCE [LARGE SCALE GENOMIC DNA]</scope>
    <source>
        <strain evidence="8 9">DSM 45913</strain>
    </source>
</reference>
<dbReference type="PROSITE" id="PS00895">
    <property type="entry name" value="3_HYDROXYISOBUT_DH"/>
    <property type="match status" value="1"/>
</dbReference>
<keyword evidence="3" id="KW-0520">NAD</keyword>
<feature type="signal peptide" evidence="5">
    <location>
        <begin position="1"/>
        <end position="17"/>
    </location>
</feature>
<dbReference type="Pfam" id="PF03446">
    <property type="entry name" value="NAD_binding_2"/>
    <property type="match status" value="1"/>
</dbReference>
<gene>
    <name evidence="8" type="ORF">FHU36_008738</name>
</gene>
<evidence type="ECO:0000256" key="3">
    <source>
        <dbReference type="ARBA" id="ARBA00023027"/>
    </source>
</evidence>
<keyword evidence="2 8" id="KW-0560">Oxidoreductase</keyword>
<evidence type="ECO:0000256" key="2">
    <source>
        <dbReference type="ARBA" id="ARBA00023002"/>
    </source>
</evidence>
<dbReference type="InterPro" id="IPR015815">
    <property type="entry name" value="HIBADH-related"/>
</dbReference>
<feature type="domain" description="3-hydroxyisobutyrate dehydrogenase-like NAD-binding" evidence="7">
    <location>
        <begin position="162"/>
        <end position="282"/>
    </location>
</feature>
<dbReference type="AlphaFoldDB" id="A0A7X0F186"/>
<evidence type="ECO:0000313" key="8">
    <source>
        <dbReference type="EMBL" id="MBB6352142.1"/>
    </source>
</evidence>
<dbReference type="PANTHER" id="PTHR43060">
    <property type="entry name" value="3-HYDROXYISOBUTYRATE DEHYDROGENASE-LIKE 1, MITOCHONDRIAL-RELATED"/>
    <property type="match status" value="1"/>
</dbReference>
<evidence type="ECO:0000256" key="5">
    <source>
        <dbReference type="SAM" id="SignalP"/>
    </source>
</evidence>
<dbReference type="GO" id="GO:0016054">
    <property type="term" value="P:organic acid catabolic process"/>
    <property type="evidence" value="ECO:0007669"/>
    <property type="project" value="UniProtKB-ARBA"/>
</dbReference>
<evidence type="ECO:0000256" key="1">
    <source>
        <dbReference type="ARBA" id="ARBA00009080"/>
    </source>
</evidence>
<dbReference type="Gene3D" id="1.10.1040.10">
    <property type="entry name" value="N-(1-d-carboxylethyl)-l-norvaline Dehydrogenase, domain 2"/>
    <property type="match status" value="1"/>
</dbReference>
<keyword evidence="5" id="KW-0732">Signal</keyword>
<evidence type="ECO:0000313" key="9">
    <source>
        <dbReference type="Proteomes" id="UP000583800"/>
    </source>
</evidence>
<dbReference type="SUPFAM" id="SSF48179">
    <property type="entry name" value="6-phosphogluconate dehydrogenase C-terminal domain-like"/>
    <property type="match status" value="1"/>
</dbReference>
<proteinExistence type="inferred from homology"/>
<dbReference type="GO" id="GO:0050661">
    <property type="term" value="F:NADP binding"/>
    <property type="evidence" value="ECO:0007669"/>
    <property type="project" value="InterPro"/>
</dbReference>
<dbReference type="InterPro" id="IPR008927">
    <property type="entry name" value="6-PGluconate_DH-like_C_sf"/>
</dbReference>
<dbReference type="GO" id="GO:0008679">
    <property type="term" value="F:2-hydroxy-3-oxopropionate reductase activity"/>
    <property type="evidence" value="ECO:0007669"/>
    <property type="project" value="UniProtKB-EC"/>
</dbReference>
<keyword evidence="9" id="KW-1185">Reference proteome</keyword>
<dbReference type="InterPro" id="IPR006115">
    <property type="entry name" value="6PGDH_NADP-bd"/>
</dbReference>
<protein>
    <submittedName>
        <fullName evidence="8">2-hydroxy-3-oxopropionate reductase</fullName>
        <ecNumber evidence="8">1.1.1.60</ecNumber>
    </submittedName>
</protein>
<dbReference type="Proteomes" id="UP000583800">
    <property type="component" value="Unassembled WGS sequence"/>
</dbReference>
<dbReference type="InterPro" id="IPR006398">
    <property type="entry name" value="Tartro_sem_red"/>
</dbReference>
<evidence type="ECO:0000259" key="7">
    <source>
        <dbReference type="Pfam" id="PF14833"/>
    </source>
</evidence>
<dbReference type="PIRSF" id="PIRSF000103">
    <property type="entry name" value="HIBADH"/>
    <property type="match status" value="1"/>
</dbReference>
<feature type="chain" id="PRO_5039367432" evidence="5">
    <location>
        <begin position="18"/>
        <end position="287"/>
    </location>
</feature>